<name>A0A2Z6S7F8_9GLOM</name>
<comment type="similarity">
    <text evidence="3">Belongs to the vitamin-B12 independent methionine synthase family.</text>
</comment>
<feature type="binding site" evidence="13">
    <location>
        <begin position="513"/>
        <end position="514"/>
    </location>
    <ligand>
        <name>5-methyltetrahydropteroyltri-L-glutamate</name>
        <dbReference type="ChEBI" id="CHEBI:58207"/>
    </ligand>
</feature>
<dbReference type="PANTHER" id="PTHR30519">
    <property type="entry name" value="5-METHYLTETRAHYDROPTEROYLTRIGLUTAMATE--HOMOCYSTEINE METHYLTRANSFERASE"/>
    <property type="match status" value="1"/>
</dbReference>
<dbReference type="GO" id="GO:0071265">
    <property type="term" value="P:L-methionine biosynthetic process"/>
    <property type="evidence" value="ECO:0007669"/>
    <property type="project" value="UniProtKB-ARBA"/>
</dbReference>
<accession>A0A2Z6S7F8</accession>
<dbReference type="CDD" id="cd03311">
    <property type="entry name" value="CIMS_C_terminal_like"/>
    <property type="match status" value="1"/>
</dbReference>
<dbReference type="InterPro" id="IPR038071">
    <property type="entry name" value="UROD/MetE-like_sf"/>
</dbReference>
<dbReference type="NCBIfam" id="TIGR01371">
    <property type="entry name" value="met_syn_B12ind"/>
    <property type="match status" value="1"/>
</dbReference>
<evidence type="ECO:0000256" key="3">
    <source>
        <dbReference type="ARBA" id="ARBA00009553"/>
    </source>
</evidence>
<comment type="cofactor">
    <cofactor evidence="14">
        <name>Zn(2+)</name>
        <dbReference type="ChEBI" id="CHEBI:29105"/>
    </cofactor>
    <text evidence="14">Binds 2 Zn(2+) ions per subunit.</text>
</comment>
<feature type="binding site" evidence="14">
    <location>
        <position position="639"/>
    </location>
    <ligand>
        <name>Zn(2+)</name>
        <dbReference type="ChEBI" id="CHEBI:29105"/>
        <label>1</label>
        <note>catalytic</note>
    </ligand>
</feature>
<feature type="binding site" evidence="13">
    <location>
        <position position="8"/>
    </location>
    <ligand>
        <name>5-methyltetrahydropteroyltri-L-glutamate</name>
        <dbReference type="ChEBI" id="CHEBI:58207"/>
    </ligand>
</feature>
<dbReference type="GO" id="GO:0003871">
    <property type="term" value="F:5-methyltetrahydropteroyltriglutamate-homocysteine S-methyltransferase activity"/>
    <property type="evidence" value="ECO:0007669"/>
    <property type="project" value="UniProtKB-EC"/>
</dbReference>
<dbReference type="NCBIfam" id="NF003556">
    <property type="entry name" value="PRK05222.1"/>
    <property type="match status" value="1"/>
</dbReference>
<feature type="binding site" evidence="13">
    <location>
        <position position="482"/>
    </location>
    <ligand>
        <name>L-methionine</name>
        <dbReference type="ChEBI" id="CHEBI:57844"/>
    </ligand>
</feature>
<feature type="binding site" evidence="14">
    <location>
        <position position="641"/>
    </location>
    <ligand>
        <name>Zn(2+)</name>
        <dbReference type="ChEBI" id="CHEBI:29105"/>
        <label>1</label>
        <note>catalytic</note>
    </ligand>
</feature>
<feature type="domain" description="Cobalamin-independent methionine synthase MetE C-terminal/archaeal" evidence="16">
    <location>
        <begin position="424"/>
        <end position="746"/>
    </location>
</feature>
<evidence type="ECO:0000256" key="4">
    <source>
        <dbReference type="ARBA" id="ARBA00012034"/>
    </source>
</evidence>
<evidence type="ECO:0000259" key="16">
    <source>
        <dbReference type="Pfam" id="PF01717"/>
    </source>
</evidence>
<organism evidence="18 19">
    <name type="scientific">Rhizophagus clarus</name>
    <dbReference type="NCBI Taxonomy" id="94130"/>
    <lineage>
        <taxon>Eukaryota</taxon>
        <taxon>Fungi</taxon>
        <taxon>Fungi incertae sedis</taxon>
        <taxon>Mucoromycota</taxon>
        <taxon>Glomeromycotina</taxon>
        <taxon>Glomeromycetes</taxon>
        <taxon>Glomerales</taxon>
        <taxon>Glomeraceae</taxon>
        <taxon>Rhizophagus</taxon>
    </lineage>
</organism>
<evidence type="ECO:0000256" key="6">
    <source>
        <dbReference type="ARBA" id="ARBA00022605"/>
    </source>
</evidence>
<dbReference type="CDD" id="cd03312">
    <property type="entry name" value="CIMS_N_terminal_like"/>
    <property type="match status" value="1"/>
</dbReference>
<feature type="active site" description="Proton donor" evidence="15">
    <location>
        <position position="692"/>
    </location>
</feature>
<evidence type="ECO:0000256" key="14">
    <source>
        <dbReference type="PIRSR" id="PIRSR000382-2"/>
    </source>
</evidence>
<sequence length="754" mass="85595">MGANRELKRLVENFWSGKVDENALLSGSKKLREEHWLLQKKAGLDQIPSNDFSLYDQVVDHSYAFGVIPARYKNLNPGLETYFAMCRGLQKADIDVPACEMKKWFDTNYHYIVPEFEPNQQFALNPTKILDEYNEAVAIGIQTRPVILGPISYLLLGKPARGAPQGFEPIQLLSKILPLYEELLSQLAGVGATWIQIDEPFLVTDLPSDLKKDYSSAYNALTKVSPQIKILIATYFERIGSNIDFIVDTPISALHIDLVRAPDQLESILKRIPSTVSLSLGLINGRNIWKVNMEAALAEAQKAISCLGAQRVFIAPSCSLLHTPHSLQAEKNIDSEILDWLAFATEKIKEIVNISKVLNDGAQYVQTDLDANRKSIQDRKTSPRIHNSVVQEKMKTLTPDMFKRKDPFRERQLKQRQKLGLPAFPTTTVGSFPQTKEVRAVRAKLKKGEINQAQYDDFIKKEIEKCIRFQEEIGMDVLVHGEFERNDMVEFFGENLQGYVFSGNGWVQSYGSRCIKPPIIFGDVFRPKPMTVEVIKYAQSLTKKPLKGMLTGPVTMLQWSFVRDDQPRKDTTFQLALAIREEVRDLEAAGISVIQIDEPAIREGLPLRKEDWNEYLNWAVDAFLLSSTGVDSSTQIHTHMCYSDFNDIIESIQRMDADVITIENSRSDLKLLHAFEKHEYTNEIGPGLYDIHSPRVPSKEELETRLQEILKYISKDLTWVNPDCGLKTRGWPEVEAALKNLTDVAKGFRTIETK</sequence>
<comment type="caution">
    <text evidence="18">The sequence shown here is derived from an EMBL/GenBank/DDBJ whole genome shotgun (WGS) entry which is preliminary data.</text>
</comment>
<dbReference type="UniPathway" id="UPA00051">
    <property type="reaction ID" value="UER00082"/>
</dbReference>
<dbReference type="Gene3D" id="3.20.20.210">
    <property type="match status" value="2"/>
</dbReference>
<feature type="binding site" evidence="13">
    <location>
        <position position="559"/>
    </location>
    <ligand>
        <name>5-methyltetrahydropteroyltri-L-glutamate</name>
        <dbReference type="ChEBI" id="CHEBI:58207"/>
    </ligand>
</feature>
<feature type="binding site" evidence="14">
    <location>
        <position position="724"/>
    </location>
    <ligand>
        <name>Zn(2+)</name>
        <dbReference type="ChEBI" id="CHEBI:29105"/>
        <label>1</label>
        <note>catalytic</note>
    </ligand>
</feature>
<evidence type="ECO:0000256" key="2">
    <source>
        <dbReference type="ARBA" id="ARBA00004681"/>
    </source>
</evidence>
<dbReference type="AlphaFoldDB" id="A0A2Z6S7F8"/>
<feature type="binding site" evidence="13">
    <location>
        <position position="597"/>
    </location>
    <ligand>
        <name>L-homocysteine</name>
        <dbReference type="ChEBI" id="CHEBI:58199"/>
    </ligand>
</feature>
<dbReference type="FunFam" id="3.20.20.210:FF:000002">
    <property type="entry name" value="5-methyltetrahydropteroyltriglutamate--homocysteine methyltransferase"/>
    <property type="match status" value="1"/>
</dbReference>
<dbReference type="InterPro" id="IPR013215">
    <property type="entry name" value="Cbl-indep_Met_Synth_N"/>
</dbReference>
<dbReference type="STRING" id="94130.A0A2Z6S7F8"/>
<feature type="binding site" evidence="14">
    <location>
        <position position="663"/>
    </location>
    <ligand>
        <name>Zn(2+)</name>
        <dbReference type="ChEBI" id="CHEBI:29105"/>
        <label>1</label>
        <note>catalytic</note>
    </ligand>
</feature>
<feature type="binding site" evidence="13">
    <location>
        <position position="597"/>
    </location>
    <ligand>
        <name>L-methionine</name>
        <dbReference type="ChEBI" id="CHEBI:57844"/>
    </ligand>
</feature>
<dbReference type="InterPro" id="IPR002629">
    <property type="entry name" value="Met_Synth_C/arc"/>
</dbReference>
<dbReference type="Proteomes" id="UP000247702">
    <property type="component" value="Unassembled WGS sequence"/>
</dbReference>
<evidence type="ECO:0000256" key="10">
    <source>
        <dbReference type="ARBA" id="ARBA00023167"/>
    </source>
</evidence>
<evidence type="ECO:0000313" key="19">
    <source>
        <dbReference type="Proteomes" id="UP000247702"/>
    </source>
</evidence>
<dbReference type="SUPFAM" id="SSF51726">
    <property type="entry name" value="UROD/MetE-like"/>
    <property type="match status" value="2"/>
</dbReference>
<dbReference type="HAMAP" id="MF_00172">
    <property type="entry name" value="Meth_synth"/>
    <property type="match status" value="1"/>
</dbReference>
<evidence type="ECO:0000313" key="18">
    <source>
        <dbReference type="EMBL" id="GBC06825.1"/>
    </source>
</evidence>
<protein>
    <recommendedName>
        <fullName evidence="4">5-methyltetrahydropteroyltriglutamate--homocysteine S-methyltransferase</fullName>
        <ecNumber evidence="4">2.1.1.14</ecNumber>
    </recommendedName>
    <alternativeName>
        <fullName evidence="12">Cobalamin-independent methionine synthase</fullName>
    </alternativeName>
    <alternativeName>
        <fullName evidence="11">Methionine synthase, vitamin-B12 independent isozyme</fullName>
    </alternativeName>
</protein>
<evidence type="ECO:0000256" key="8">
    <source>
        <dbReference type="ARBA" id="ARBA00022723"/>
    </source>
</evidence>
<keyword evidence="10" id="KW-0486">Methionine biosynthesis</keyword>
<keyword evidence="9 14" id="KW-0862">Zinc</keyword>
<feature type="domain" description="Cobalamin-independent methionine synthase MetE N-terminal" evidence="17">
    <location>
        <begin position="1"/>
        <end position="302"/>
    </location>
</feature>
<evidence type="ECO:0000256" key="15">
    <source>
        <dbReference type="PIRSR" id="PIRSR000382-3"/>
    </source>
</evidence>
<evidence type="ECO:0000256" key="7">
    <source>
        <dbReference type="ARBA" id="ARBA00022679"/>
    </source>
</evidence>
<dbReference type="FunFam" id="3.20.20.210:FF:000003">
    <property type="entry name" value="5-methyltetrahydropteroyltriglutamate--homocysteine methyltransferase"/>
    <property type="match status" value="1"/>
</dbReference>
<dbReference type="EMBL" id="BEXD01004101">
    <property type="protein sequence ID" value="GBC06825.1"/>
    <property type="molecule type" value="Genomic_DNA"/>
</dbReference>
<proteinExistence type="inferred from homology"/>
<dbReference type="GO" id="GO:0008270">
    <property type="term" value="F:zinc ion binding"/>
    <property type="evidence" value="ECO:0007669"/>
    <property type="project" value="InterPro"/>
</dbReference>
<keyword evidence="6" id="KW-0028">Amino-acid biosynthesis</keyword>
<dbReference type="Pfam" id="PF08267">
    <property type="entry name" value="Meth_synt_1"/>
    <property type="match status" value="1"/>
</dbReference>
<reference evidence="18 19" key="1">
    <citation type="submission" date="2017-11" db="EMBL/GenBank/DDBJ databases">
        <title>The genome of Rhizophagus clarus HR1 reveals common genetic basis of auxotrophy among arbuscular mycorrhizal fungi.</title>
        <authorList>
            <person name="Kobayashi Y."/>
        </authorList>
    </citation>
    <scope>NUCLEOTIDE SEQUENCE [LARGE SCALE GENOMIC DNA]</scope>
    <source>
        <strain evidence="18 19">HR1</strain>
    </source>
</reference>
<comment type="pathway">
    <text evidence="2">Amino-acid biosynthesis; L-methionine biosynthesis via de novo pathway; L-methionine from L-homocysteine (MetE route): step 1/1.</text>
</comment>
<dbReference type="Pfam" id="PF01717">
    <property type="entry name" value="Meth_synt_2"/>
    <property type="match status" value="1"/>
</dbReference>
<keyword evidence="19" id="KW-1185">Reference proteome</keyword>
<dbReference type="PIRSF" id="PIRSF000382">
    <property type="entry name" value="MeTrfase_B12_ind"/>
    <property type="match status" value="1"/>
</dbReference>
<evidence type="ECO:0000256" key="13">
    <source>
        <dbReference type="PIRSR" id="PIRSR000382-1"/>
    </source>
</evidence>
<evidence type="ECO:0000259" key="17">
    <source>
        <dbReference type="Pfam" id="PF08267"/>
    </source>
</evidence>
<evidence type="ECO:0000256" key="11">
    <source>
        <dbReference type="ARBA" id="ARBA00030765"/>
    </source>
</evidence>
<feature type="binding site" evidence="13">
    <location>
        <position position="108"/>
    </location>
    <ligand>
        <name>5-methyltetrahydropteroyltri-L-glutamate</name>
        <dbReference type="ChEBI" id="CHEBI:58207"/>
    </ligand>
</feature>
<evidence type="ECO:0000256" key="5">
    <source>
        <dbReference type="ARBA" id="ARBA00022603"/>
    </source>
</evidence>
<evidence type="ECO:0000256" key="12">
    <source>
        <dbReference type="ARBA" id="ARBA00031314"/>
    </source>
</evidence>
<comment type="function">
    <text evidence="1">Catalyzes the transfer of a methyl group from 5-methyltetrahydrofolate to homocysteine resulting in methionine formation.</text>
</comment>
<evidence type="ECO:0000256" key="1">
    <source>
        <dbReference type="ARBA" id="ARBA00002777"/>
    </source>
</evidence>
<gene>
    <name evidence="18" type="ORF">RclHR1_07070007</name>
</gene>
<evidence type="ECO:0000256" key="9">
    <source>
        <dbReference type="ARBA" id="ARBA00022833"/>
    </source>
</evidence>
<keyword evidence="8 14" id="KW-0479">Metal-binding</keyword>
<keyword evidence="5" id="KW-0489">Methyltransferase</keyword>
<dbReference type="EC" id="2.1.1.14" evidence="4"/>
<keyword evidence="7" id="KW-0808">Transferase</keyword>
<dbReference type="GO" id="GO:0032259">
    <property type="term" value="P:methylation"/>
    <property type="evidence" value="ECO:0007669"/>
    <property type="project" value="UniProtKB-KW"/>
</dbReference>
<dbReference type="InterPro" id="IPR006276">
    <property type="entry name" value="Cobalamin-indep_Met_synthase"/>
</dbReference>